<comment type="similarity">
    <text evidence="1 2">Belongs to the anti-sigma-factor antagonist family.</text>
</comment>
<dbReference type="Gene3D" id="3.30.750.24">
    <property type="entry name" value="STAS domain"/>
    <property type="match status" value="1"/>
</dbReference>
<feature type="region of interest" description="Disordered" evidence="3">
    <location>
        <begin position="1"/>
        <end position="22"/>
    </location>
</feature>
<reference evidence="5" key="1">
    <citation type="submission" date="2021-03" db="EMBL/GenBank/DDBJ databases">
        <title>Streptomyces poriferae sp. nov., a novel marine sponge-derived Actinobacteria species with anti-MRSA activity.</title>
        <authorList>
            <person name="Sandoval-Powers M."/>
            <person name="Kralova S."/>
            <person name="Nguyen G.-S."/>
            <person name="Fawwal D."/>
            <person name="Degnes K."/>
            <person name="Klinkenberg G."/>
            <person name="Sletta H."/>
            <person name="Wentzel A."/>
            <person name="Liles M.R."/>
        </authorList>
    </citation>
    <scope>NUCLEOTIDE SEQUENCE</scope>
    <source>
        <strain evidence="5">DSM 41794</strain>
    </source>
</reference>
<dbReference type="GO" id="GO:0043856">
    <property type="term" value="F:anti-sigma factor antagonist activity"/>
    <property type="evidence" value="ECO:0007669"/>
    <property type="project" value="InterPro"/>
</dbReference>
<dbReference type="InterPro" id="IPR003658">
    <property type="entry name" value="Anti-sigma_ant"/>
</dbReference>
<protein>
    <recommendedName>
        <fullName evidence="2">Anti-sigma factor antagonist</fullName>
    </recommendedName>
</protein>
<organism evidence="5 6">
    <name type="scientific">Streptomyces beijiangensis</name>
    <dbReference type="NCBI Taxonomy" id="163361"/>
    <lineage>
        <taxon>Bacteria</taxon>
        <taxon>Bacillati</taxon>
        <taxon>Actinomycetota</taxon>
        <taxon>Actinomycetes</taxon>
        <taxon>Kitasatosporales</taxon>
        <taxon>Streptomycetaceae</taxon>
        <taxon>Streptomyces</taxon>
    </lineage>
</organism>
<keyword evidence="6" id="KW-1185">Reference proteome</keyword>
<dbReference type="PANTHER" id="PTHR33495:SF2">
    <property type="entry name" value="ANTI-SIGMA FACTOR ANTAGONIST TM_1081-RELATED"/>
    <property type="match status" value="1"/>
</dbReference>
<dbReference type="Proteomes" id="UP000664167">
    <property type="component" value="Unassembled WGS sequence"/>
</dbReference>
<dbReference type="RefSeq" id="WP_206961504.1">
    <property type="nucleotide sequence ID" value="NZ_BAAAJJ010000001.1"/>
</dbReference>
<accession>A0A939JI15</accession>
<dbReference type="AlphaFoldDB" id="A0A939JI15"/>
<dbReference type="PROSITE" id="PS50801">
    <property type="entry name" value="STAS"/>
    <property type="match status" value="1"/>
</dbReference>
<dbReference type="InterPro" id="IPR036513">
    <property type="entry name" value="STAS_dom_sf"/>
</dbReference>
<feature type="domain" description="STAS" evidence="4">
    <location>
        <begin position="15"/>
        <end position="124"/>
    </location>
</feature>
<dbReference type="Pfam" id="PF01740">
    <property type="entry name" value="STAS"/>
    <property type="match status" value="1"/>
</dbReference>
<proteinExistence type="inferred from homology"/>
<evidence type="ECO:0000256" key="2">
    <source>
        <dbReference type="RuleBase" id="RU003749"/>
    </source>
</evidence>
<gene>
    <name evidence="5" type="ORF">J0695_09785</name>
</gene>
<evidence type="ECO:0000313" key="5">
    <source>
        <dbReference type="EMBL" id="MBO0512104.1"/>
    </source>
</evidence>
<dbReference type="EMBL" id="JAFLRJ010000086">
    <property type="protein sequence ID" value="MBO0512104.1"/>
    <property type="molecule type" value="Genomic_DNA"/>
</dbReference>
<dbReference type="NCBIfam" id="TIGR00377">
    <property type="entry name" value="ant_ant_sig"/>
    <property type="match status" value="1"/>
</dbReference>
<sequence length="126" mass="13555">MGVKDMPGVLPDSGRSAHSYSENGSTVVSFRGEIDLATAPAVRLHIDAATALPGARLIVDLRPAEFIDCAALSVLCRASRRLRDRQGAMVLVCAWSWHLRLLQAAGLGDCFRVAASMEDAHVLVRE</sequence>
<evidence type="ECO:0000256" key="3">
    <source>
        <dbReference type="SAM" id="MobiDB-lite"/>
    </source>
</evidence>
<evidence type="ECO:0000256" key="1">
    <source>
        <dbReference type="ARBA" id="ARBA00009013"/>
    </source>
</evidence>
<dbReference type="InterPro" id="IPR002645">
    <property type="entry name" value="STAS_dom"/>
</dbReference>
<evidence type="ECO:0000313" key="6">
    <source>
        <dbReference type="Proteomes" id="UP000664167"/>
    </source>
</evidence>
<comment type="caution">
    <text evidence="5">The sequence shown here is derived from an EMBL/GenBank/DDBJ whole genome shotgun (WGS) entry which is preliminary data.</text>
</comment>
<dbReference type="SUPFAM" id="SSF52091">
    <property type="entry name" value="SpoIIaa-like"/>
    <property type="match status" value="1"/>
</dbReference>
<dbReference type="PANTHER" id="PTHR33495">
    <property type="entry name" value="ANTI-SIGMA FACTOR ANTAGONIST TM_1081-RELATED-RELATED"/>
    <property type="match status" value="1"/>
</dbReference>
<evidence type="ECO:0000259" key="4">
    <source>
        <dbReference type="PROSITE" id="PS50801"/>
    </source>
</evidence>
<name>A0A939JI15_9ACTN</name>
<dbReference type="CDD" id="cd07043">
    <property type="entry name" value="STAS_anti-anti-sigma_factors"/>
    <property type="match status" value="1"/>
</dbReference>